<gene>
    <name evidence="6" type="ORF">WR25_08205</name>
</gene>
<dbReference type="GO" id="GO:0008270">
    <property type="term" value="F:zinc ion binding"/>
    <property type="evidence" value="ECO:0007669"/>
    <property type="project" value="UniProtKB-KW"/>
</dbReference>
<sequence length="293" mass="33972">MEVIEYPIVKTDDLKYHASHEGPVFMVDSLAELCYRQPSHTFDFCVFVTADNQAIYQFGVSLYPDFNFKRDPEAECSNIIDSLCPAYYMEKKTPMILSKNDVLRIEVALKKELLSIRWRLNEEHFCDRRVVQLGKMLEVPRFYIAASGDTIRITTPEDYLLQRINPNLSLITSYCNVCFVKGRKMVHPECGHLVCITCYFIYRKIRVSKNENAICSFCNLVWNEDKMSSVVYRETFCPIDRCRADAERDPTRYVMNPCGCVLLCMPENGEKPAVCPFEFCKENIAGDERKVFA</sequence>
<dbReference type="STRING" id="2018661.A0A2A2JD88"/>
<dbReference type="InterPro" id="IPR017907">
    <property type="entry name" value="Znf_RING_CS"/>
</dbReference>
<name>A0A2A2JD88_9BILA</name>
<dbReference type="OrthoDB" id="1630758at2759"/>
<evidence type="ECO:0000259" key="5">
    <source>
        <dbReference type="PROSITE" id="PS50089"/>
    </source>
</evidence>
<keyword evidence="3" id="KW-0862">Zinc</keyword>
<dbReference type="SUPFAM" id="SSF57850">
    <property type="entry name" value="RING/U-box"/>
    <property type="match status" value="1"/>
</dbReference>
<evidence type="ECO:0000313" key="7">
    <source>
        <dbReference type="Proteomes" id="UP000218231"/>
    </source>
</evidence>
<keyword evidence="1" id="KW-0479">Metal-binding</keyword>
<dbReference type="EMBL" id="LIAE01010512">
    <property type="protein sequence ID" value="PAV59617.1"/>
    <property type="molecule type" value="Genomic_DNA"/>
</dbReference>
<organism evidence="6 7">
    <name type="scientific">Diploscapter pachys</name>
    <dbReference type="NCBI Taxonomy" id="2018661"/>
    <lineage>
        <taxon>Eukaryota</taxon>
        <taxon>Metazoa</taxon>
        <taxon>Ecdysozoa</taxon>
        <taxon>Nematoda</taxon>
        <taxon>Chromadorea</taxon>
        <taxon>Rhabditida</taxon>
        <taxon>Rhabditina</taxon>
        <taxon>Rhabditomorpha</taxon>
        <taxon>Rhabditoidea</taxon>
        <taxon>Rhabditidae</taxon>
        <taxon>Diploscapter</taxon>
    </lineage>
</organism>
<evidence type="ECO:0000256" key="1">
    <source>
        <dbReference type="ARBA" id="ARBA00022723"/>
    </source>
</evidence>
<dbReference type="PROSITE" id="PS00518">
    <property type="entry name" value="ZF_RING_1"/>
    <property type="match status" value="1"/>
</dbReference>
<dbReference type="InterPro" id="IPR001841">
    <property type="entry name" value="Znf_RING"/>
</dbReference>
<reference evidence="6 7" key="1">
    <citation type="journal article" date="2017" name="Curr. Biol.">
        <title>Genome architecture and evolution of a unichromosomal asexual nematode.</title>
        <authorList>
            <person name="Fradin H."/>
            <person name="Zegar C."/>
            <person name="Gutwein M."/>
            <person name="Lucas J."/>
            <person name="Kovtun M."/>
            <person name="Corcoran D."/>
            <person name="Baugh L.R."/>
            <person name="Kiontke K."/>
            <person name="Gunsalus K."/>
            <person name="Fitch D.H."/>
            <person name="Piano F."/>
        </authorList>
    </citation>
    <scope>NUCLEOTIDE SEQUENCE [LARGE SCALE GENOMIC DNA]</scope>
    <source>
        <strain evidence="6">PF1309</strain>
    </source>
</reference>
<evidence type="ECO:0000256" key="3">
    <source>
        <dbReference type="ARBA" id="ARBA00022833"/>
    </source>
</evidence>
<protein>
    <recommendedName>
        <fullName evidence="5">RING-type domain-containing protein</fullName>
    </recommendedName>
</protein>
<dbReference type="AlphaFoldDB" id="A0A2A2JD88"/>
<evidence type="ECO:0000256" key="2">
    <source>
        <dbReference type="ARBA" id="ARBA00022771"/>
    </source>
</evidence>
<evidence type="ECO:0000256" key="4">
    <source>
        <dbReference type="PROSITE-ProRule" id="PRU00175"/>
    </source>
</evidence>
<dbReference type="Proteomes" id="UP000218231">
    <property type="component" value="Unassembled WGS sequence"/>
</dbReference>
<feature type="domain" description="RING-type" evidence="5">
    <location>
        <begin position="175"/>
        <end position="219"/>
    </location>
</feature>
<proteinExistence type="predicted"/>
<keyword evidence="7" id="KW-1185">Reference proteome</keyword>
<accession>A0A2A2JD88</accession>
<evidence type="ECO:0000313" key="6">
    <source>
        <dbReference type="EMBL" id="PAV59617.1"/>
    </source>
</evidence>
<dbReference type="PROSITE" id="PS50089">
    <property type="entry name" value="ZF_RING_2"/>
    <property type="match status" value="1"/>
</dbReference>
<comment type="caution">
    <text evidence="6">The sequence shown here is derived from an EMBL/GenBank/DDBJ whole genome shotgun (WGS) entry which is preliminary data.</text>
</comment>
<keyword evidence="2 4" id="KW-0863">Zinc-finger</keyword>